<dbReference type="KEGG" id="tuz:TUZN_0930"/>
<dbReference type="EMBL" id="CP002590">
    <property type="protein sequence ID" value="AEA12413.1"/>
    <property type="molecule type" value="Genomic_DNA"/>
</dbReference>
<protein>
    <submittedName>
        <fullName evidence="3">Uncharacterized protein</fullName>
    </submittedName>
</protein>
<dbReference type="eggNOG" id="arCOG03871">
    <property type="taxonomic scope" value="Archaea"/>
</dbReference>
<sequence>MSCRLGRNYIKEQNIGDMRAVAGISGVVVTVLLTVIGIVAVLMFWAMFSGFFNPHPKIIIESAEVTQLSPGQYDVSITVREVGGASTQITGAVIYGTGSQSSSQPPQLQCNPPGQSQSSSSSSASSSSQSFSIPVGAGQEVTFYCTYSGNLIPGQTYYLAVYYTSGSSNVRSDLYPVTVH</sequence>
<reference evidence="3 4" key="1">
    <citation type="journal article" date="2011" name="J. Bacteriol.">
        <title>Complete genome sequence of the thermoacidophilic crenarchaeon Thermoproteus uzoniensis 768-20.</title>
        <authorList>
            <person name="Mardanov A.V."/>
            <person name="Gumerov V.M."/>
            <person name="Beletsky A.V."/>
            <person name="Prokofeva M.I."/>
            <person name="Bonch-Osmolovskaya E.A."/>
            <person name="Ravin N.V."/>
            <person name="Skryabin K.G."/>
        </authorList>
    </citation>
    <scope>NUCLEOTIDE SEQUENCE [LARGE SCALE GENOMIC DNA]</scope>
    <source>
        <strain evidence="3 4">768-20</strain>
    </source>
</reference>
<organism evidence="3 4">
    <name type="scientific">Thermoproteus uzoniensis (strain 768-20)</name>
    <dbReference type="NCBI Taxonomy" id="999630"/>
    <lineage>
        <taxon>Archaea</taxon>
        <taxon>Thermoproteota</taxon>
        <taxon>Thermoprotei</taxon>
        <taxon>Thermoproteales</taxon>
        <taxon>Thermoproteaceae</taxon>
        <taxon>Thermoproteus</taxon>
    </lineage>
</organism>
<dbReference type="RefSeq" id="WP_013679749.1">
    <property type="nucleotide sequence ID" value="NC_015315.1"/>
</dbReference>
<keyword evidence="4" id="KW-1185">Reference proteome</keyword>
<dbReference type="Proteomes" id="UP000008138">
    <property type="component" value="Chromosome"/>
</dbReference>
<feature type="region of interest" description="Disordered" evidence="1">
    <location>
        <begin position="98"/>
        <end position="127"/>
    </location>
</feature>
<evidence type="ECO:0000313" key="4">
    <source>
        <dbReference type="Proteomes" id="UP000008138"/>
    </source>
</evidence>
<dbReference type="STRING" id="999630.TUZN_0930"/>
<dbReference type="HOGENOM" id="CLU_1493056_0_0_2"/>
<keyword evidence="2" id="KW-1133">Transmembrane helix</keyword>
<reference key="2">
    <citation type="submission" date="2011-03" db="EMBL/GenBank/DDBJ databases">
        <title>Complete genome sequence of the thermoacidophilic crenarchaeon Thermoproteus uzoniensis 768-20.</title>
        <authorList>
            <person name="Mardanov A.V."/>
            <person name="Gumerov V.M."/>
            <person name="Beletsky A.V."/>
            <person name="Prokofeva M.I."/>
            <person name="Bonch-Osmolovskaya E.A."/>
            <person name="Ravin N.V."/>
            <person name="Skryabin K.G."/>
        </authorList>
    </citation>
    <scope>NUCLEOTIDE SEQUENCE</scope>
    <source>
        <strain>768-20</strain>
    </source>
</reference>
<gene>
    <name evidence="3" type="ordered locus">TUZN_0930</name>
</gene>
<dbReference type="GeneID" id="10360462"/>
<dbReference type="AlphaFoldDB" id="F2L5W8"/>
<accession>F2L5W8</accession>
<evidence type="ECO:0000256" key="2">
    <source>
        <dbReference type="SAM" id="Phobius"/>
    </source>
</evidence>
<keyword evidence="2" id="KW-0812">Transmembrane</keyword>
<feature type="compositionally biased region" description="Low complexity" evidence="1">
    <location>
        <begin position="99"/>
        <end position="127"/>
    </location>
</feature>
<keyword evidence="2" id="KW-0472">Membrane</keyword>
<evidence type="ECO:0000313" key="3">
    <source>
        <dbReference type="EMBL" id="AEA12413.1"/>
    </source>
</evidence>
<name>F2L5W8_THEU7</name>
<proteinExistence type="predicted"/>
<evidence type="ECO:0000256" key="1">
    <source>
        <dbReference type="SAM" id="MobiDB-lite"/>
    </source>
</evidence>
<feature type="transmembrane region" description="Helical" evidence="2">
    <location>
        <begin position="21"/>
        <end position="48"/>
    </location>
</feature>